<dbReference type="GO" id="GO:0019903">
    <property type="term" value="F:protein phosphatase binding"/>
    <property type="evidence" value="ECO:0007669"/>
    <property type="project" value="TreeGrafter"/>
</dbReference>
<feature type="coiled-coil region" evidence="2">
    <location>
        <begin position="513"/>
        <end position="547"/>
    </location>
</feature>
<accession>A0A7I8VVA0</accession>
<name>A0A7I8VVA0_9ANNE</name>
<protein>
    <submittedName>
        <fullName evidence="4">DgyrCDS8840</fullName>
    </submittedName>
</protein>
<dbReference type="GO" id="GO:0010507">
    <property type="term" value="P:negative regulation of autophagy"/>
    <property type="evidence" value="ECO:0007669"/>
    <property type="project" value="TreeGrafter"/>
</dbReference>
<dbReference type="PROSITE" id="PS51339">
    <property type="entry name" value="PPASE_MYOTUBULARIN"/>
    <property type="match status" value="1"/>
</dbReference>
<dbReference type="SUPFAM" id="SSF52799">
    <property type="entry name" value="(Phosphotyrosine protein) phosphatases II"/>
    <property type="match status" value="1"/>
</dbReference>
<gene>
    <name evidence="4" type="ORF">DGYR_LOCUS8386</name>
</gene>
<proteinExistence type="inferred from homology"/>
<dbReference type="GO" id="GO:0046856">
    <property type="term" value="P:phosphatidylinositol dephosphorylation"/>
    <property type="evidence" value="ECO:0007669"/>
    <property type="project" value="TreeGrafter"/>
</dbReference>
<dbReference type="InterPro" id="IPR011993">
    <property type="entry name" value="PH-like_dom_sf"/>
</dbReference>
<comment type="caution">
    <text evidence="4">The sequence shown here is derived from an EMBL/GenBank/DDBJ whole genome shotgun (WGS) entry which is preliminary data.</text>
</comment>
<dbReference type="SUPFAM" id="SSF50729">
    <property type="entry name" value="PH domain-like"/>
    <property type="match status" value="1"/>
</dbReference>
<organism evidence="4 5">
    <name type="scientific">Dimorphilus gyrociliatus</name>
    <dbReference type="NCBI Taxonomy" id="2664684"/>
    <lineage>
        <taxon>Eukaryota</taxon>
        <taxon>Metazoa</taxon>
        <taxon>Spiralia</taxon>
        <taxon>Lophotrochozoa</taxon>
        <taxon>Annelida</taxon>
        <taxon>Polychaeta</taxon>
        <taxon>Polychaeta incertae sedis</taxon>
        <taxon>Dinophilidae</taxon>
        <taxon>Dimorphilus</taxon>
    </lineage>
</organism>
<evidence type="ECO:0000313" key="5">
    <source>
        <dbReference type="Proteomes" id="UP000549394"/>
    </source>
</evidence>
<reference evidence="4 5" key="1">
    <citation type="submission" date="2020-08" db="EMBL/GenBank/DDBJ databases">
        <authorList>
            <person name="Hejnol A."/>
        </authorList>
    </citation>
    <scope>NUCLEOTIDE SEQUENCE [LARGE SCALE GENOMIC DNA]</scope>
</reference>
<feature type="domain" description="Myotubularin phosphatase" evidence="3">
    <location>
        <begin position="121"/>
        <end position="496"/>
    </location>
</feature>
<dbReference type="AlphaFoldDB" id="A0A7I8VVA0"/>
<comment type="similarity">
    <text evidence="1">Belongs to the protein-tyrosine phosphatase family. Non-receptor class myotubularin subfamily.</text>
</comment>
<dbReference type="InterPro" id="IPR030564">
    <property type="entry name" value="Myotubularin"/>
</dbReference>
<dbReference type="Gene3D" id="2.30.29.30">
    <property type="entry name" value="Pleckstrin-homology domain (PH domain)/Phosphotyrosine-binding domain (PTB)"/>
    <property type="match status" value="1"/>
</dbReference>
<keyword evidence="2" id="KW-0175">Coiled coil</keyword>
<dbReference type="PANTHER" id="PTHR10807">
    <property type="entry name" value="MYOTUBULARIN-RELATED"/>
    <property type="match status" value="1"/>
</dbReference>
<evidence type="ECO:0000259" key="3">
    <source>
        <dbReference type="PROSITE" id="PS51339"/>
    </source>
</evidence>
<keyword evidence="5" id="KW-1185">Reference proteome</keyword>
<dbReference type="OrthoDB" id="271628at2759"/>
<dbReference type="GO" id="GO:0005737">
    <property type="term" value="C:cytoplasm"/>
    <property type="evidence" value="ECO:0007669"/>
    <property type="project" value="TreeGrafter"/>
</dbReference>
<dbReference type="Proteomes" id="UP000549394">
    <property type="component" value="Unassembled WGS sequence"/>
</dbReference>
<dbReference type="InterPro" id="IPR029021">
    <property type="entry name" value="Prot-tyrosine_phosphatase-like"/>
</dbReference>
<dbReference type="CDD" id="cd14536">
    <property type="entry name" value="PTP-MTMR9"/>
    <property type="match status" value="1"/>
</dbReference>
<dbReference type="Pfam" id="PF06602">
    <property type="entry name" value="Myotub-related"/>
    <property type="match status" value="1"/>
</dbReference>
<dbReference type="InterPro" id="IPR010569">
    <property type="entry name" value="Myotubularin-like_Pase_dom"/>
</dbReference>
<dbReference type="InterPro" id="IPR048994">
    <property type="entry name" value="PH-GRAM_MTMR6-9"/>
</dbReference>
<evidence type="ECO:0000256" key="2">
    <source>
        <dbReference type="SAM" id="Coils"/>
    </source>
</evidence>
<dbReference type="Pfam" id="PF21098">
    <property type="entry name" value="PH-GRAM_MTMR6-like"/>
    <property type="match status" value="1"/>
</dbReference>
<evidence type="ECO:0000256" key="1">
    <source>
        <dbReference type="ARBA" id="ARBA00007471"/>
    </source>
</evidence>
<sequence length="559" mass="64586">MEFAEFIKTPQVQSVVVKRPLRQDLEGALCVTGHHLIVSNRDKEEFLLIHKNVEVVEKQLSSGLSHIKLKCKNFEVIHIEFKSSEECSNVASSIENLSNVESTEFLYPFFYRPNSDIKENGWEAFKVETEFARIKYKTDQFRLSYVNKEFDVCPSYPQALIVPKTIDDDELRIIAKFRHLGRFPVLSYYHKETQASLMRCSQPLVGTNNNRCKEDEKLLKAILTSSHKGFLIDTRSAQNSKVEASRGKGVESDIHYSQWRKIHQNIERHFVLHESLSKLIEVVNDKSCTSDKWISRLESSGWMTHMSSVLTCACFVAQCIDRDKASVVVHGSDGTDSTLQVTSLAQLLLDPDCRTVRGFQALIEREWIQGGHPFGQRCAKIAFGSTPNRQEAPVFLLFLDCVWQIWQQYPCSFEFSDKFLVLLFHNAYSSQYGTFLSNCEFDRRKYDIKNRTVSLWSYVNQPNVIGDLMNPLYEPNHSVIWPSVAPQSLNFWSNVYAAFKPSRIQQDKLVDYIRNIKDEDKQLKSRVIKLRRQLANLEREAIEKNLIPHHHSKSSQRSA</sequence>
<dbReference type="EMBL" id="CAJFCJ010000012">
    <property type="protein sequence ID" value="CAD5120271.1"/>
    <property type="molecule type" value="Genomic_DNA"/>
</dbReference>
<evidence type="ECO:0000313" key="4">
    <source>
        <dbReference type="EMBL" id="CAD5120271.1"/>
    </source>
</evidence>
<dbReference type="PANTHER" id="PTHR10807:SF73">
    <property type="entry name" value="LD06050P"/>
    <property type="match status" value="1"/>
</dbReference>